<feature type="region of interest" description="Disordered" evidence="15">
    <location>
        <begin position="668"/>
        <end position="706"/>
    </location>
</feature>
<dbReference type="GO" id="GO:0015990">
    <property type="term" value="P:electron transport coupled proton transport"/>
    <property type="evidence" value="ECO:0007669"/>
    <property type="project" value="TreeGrafter"/>
</dbReference>
<reference evidence="18 19" key="1">
    <citation type="submission" date="2017-01" db="EMBL/GenBank/DDBJ databases">
        <title>Draft sequence of Acidihalobacter ferrooxidans strain DSM 14175 (strain V8).</title>
        <authorList>
            <person name="Khaleque H.N."/>
            <person name="Ramsay J.P."/>
            <person name="Murphy R.J.T."/>
            <person name="Kaksonen A.H."/>
            <person name="Boxall N.J."/>
            <person name="Watkin E.L.J."/>
        </authorList>
    </citation>
    <scope>NUCLEOTIDE SEQUENCE [LARGE SCALE GENOMIC DNA]</scope>
    <source>
        <strain evidence="18 19">V8</strain>
    </source>
</reference>
<feature type="transmembrane region" description="Helical" evidence="16">
    <location>
        <begin position="28"/>
        <end position="50"/>
    </location>
</feature>
<evidence type="ECO:0000256" key="14">
    <source>
        <dbReference type="RuleBase" id="RU000370"/>
    </source>
</evidence>
<feature type="transmembrane region" description="Helical" evidence="16">
    <location>
        <begin position="292"/>
        <end position="318"/>
    </location>
</feature>
<keyword evidence="19" id="KW-1185">Reference proteome</keyword>
<evidence type="ECO:0000256" key="5">
    <source>
        <dbReference type="ARBA" id="ARBA00022617"/>
    </source>
</evidence>
<evidence type="ECO:0000256" key="1">
    <source>
        <dbReference type="ARBA" id="ARBA00004651"/>
    </source>
</evidence>
<keyword evidence="9 14" id="KW-0249">Electron transport</keyword>
<proteinExistence type="inferred from homology"/>
<keyword evidence="6 14" id="KW-0679">Respiratory chain</keyword>
<feature type="transmembrane region" description="Helical" evidence="16">
    <location>
        <begin position="634"/>
        <end position="651"/>
    </location>
</feature>
<comment type="subcellular location">
    <subcellularLocation>
        <location evidence="1">Cell membrane</location>
        <topology evidence="1">Multi-pass membrane protein</topology>
    </subcellularLocation>
</comment>
<dbReference type="GO" id="GO:0022904">
    <property type="term" value="P:respiratory electron transport chain"/>
    <property type="evidence" value="ECO:0007669"/>
    <property type="project" value="TreeGrafter"/>
</dbReference>
<evidence type="ECO:0000256" key="9">
    <source>
        <dbReference type="ARBA" id="ARBA00022982"/>
    </source>
</evidence>
<feature type="transmembrane region" description="Helical" evidence="16">
    <location>
        <begin position="471"/>
        <end position="491"/>
    </location>
</feature>
<dbReference type="OrthoDB" id="9803294at2"/>
<dbReference type="PRINTS" id="PR01165">
    <property type="entry name" value="CYCOXIDASEI"/>
</dbReference>
<name>A0A1P8UET0_9GAMM</name>
<keyword evidence="13 16" id="KW-0472">Membrane</keyword>
<feature type="transmembrane region" description="Helical" evidence="16">
    <location>
        <begin position="71"/>
        <end position="91"/>
    </location>
</feature>
<evidence type="ECO:0000256" key="8">
    <source>
        <dbReference type="ARBA" id="ARBA00022723"/>
    </source>
</evidence>
<accession>A0A1P8UET0</accession>
<keyword evidence="5 14" id="KW-0349">Heme</keyword>
<feature type="transmembrane region" description="Helical" evidence="16">
    <location>
        <begin position="245"/>
        <end position="272"/>
    </location>
</feature>
<keyword evidence="7 14" id="KW-0812">Transmembrane</keyword>
<dbReference type="SUPFAM" id="SSF81442">
    <property type="entry name" value="Cytochrome c oxidase subunit I-like"/>
    <property type="match status" value="1"/>
</dbReference>
<evidence type="ECO:0000256" key="2">
    <source>
        <dbReference type="ARBA" id="ARBA00009578"/>
    </source>
</evidence>
<gene>
    <name evidence="18" type="ORF">BW247_03945</name>
</gene>
<feature type="transmembrane region" description="Helical" evidence="16">
    <location>
        <begin position="365"/>
        <end position="388"/>
    </location>
</feature>
<evidence type="ECO:0000256" key="3">
    <source>
        <dbReference type="ARBA" id="ARBA00022448"/>
    </source>
</evidence>
<dbReference type="InterPro" id="IPR036927">
    <property type="entry name" value="Cyt_c_oxase-like_su1_sf"/>
</dbReference>
<keyword evidence="3 14" id="KW-0813">Transport</keyword>
<keyword evidence="4" id="KW-1003">Cell membrane</keyword>
<dbReference type="Proteomes" id="UP000243807">
    <property type="component" value="Chromosome"/>
</dbReference>
<dbReference type="PROSITE" id="PS00077">
    <property type="entry name" value="COX1_CUB"/>
    <property type="match status" value="1"/>
</dbReference>
<feature type="transmembrane region" description="Helical" evidence="16">
    <location>
        <begin position="400"/>
        <end position="430"/>
    </location>
</feature>
<dbReference type="AlphaFoldDB" id="A0A1P8UET0"/>
<dbReference type="EMBL" id="CP019434">
    <property type="protein sequence ID" value="APZ42345.1"/>
    <property type="molecule type" value="Genomic_DNA"/>
</dbReference>
<dbReference type="Gene3D" id="1.20.210.10">
    <property type="entry name" value="Cytochrome c oxidase-like, subunit I domain"/>
    <property type="match status" value="1"/>
</dbReference>
<dbReference type="PROSITE" id="PS50855">
    <property type="entry name" value="COX1"/>
    <property type="match status" value="1"/>
</dbReference>
<evidence type="ECO:0000256" key="7">
    <source>
        <dbReference type="ARBA" id="ARBA00022692"/>
    </source>
</evidence>
<dbReference type="GO" id="GO:0020037">
    <property type="term" value="F:heme binding"/>
    <property type="evidence" value="ECO:0007669"/>
    <property type="project" value="InterPro"/>
</dbReference>
<evidence type="ECO:0000313" key="18">
    <source>
        <dbReference type="EMBL" id="APZ42345.1"/>
    </source>
</evidence>
<dbReference type="InterPro" id="IPR000883">
    <property type="entry name" value="Cyt_C_Oxase_1"/>
</dbReference>
<dbReference type="KEGG" id="afy:BW247_03945"/>
<evidence type="ECO:0000256" key="11">
    <source>
        <dbReference type="ARBA" id="ARBA00023004"/>
    </source>
</evidence>
<feature type="transmembrane region" description="Helical" evidence="16">
    <location>
        <begin position="330"/>
        <end position="353"/>
    </location>
</feature>
<dbReference type="STRING" id="1765967.BW247_03945"/>
<dbReference type="GO" id="GO:0004129">
    <property type="term" value="F:cytochrome-c oxidase activity"/>
    <property type="evidence" value="ECO:0007669"/>
    <property type="project" value="InterPro"/>
</dbReference>
<dbReference type="GO" id="GO:0009060">
    <property type="term" value="P:aerobic respiration"/>
    <property type="evidence" value="ECO:0007669"/>
    <property type="project" value="InterPro"/>
</dbReference>
<feature type="transmembrane region" description="Helical" evidence="16">
    <location>
        <begin position="158"/>
        <end position="182"/>
    </location>
</feature>
<keyword evidence="11" id="KW-0408">Iron</keyword>
<evidence type="ECO:0000256" key="15">
    <source>
        <dbReference type="SAM" id="MobiDB-lite"/>
    </source>
</evidence>
<feature type="compositionally biased region" description="Basic and acidic residues" evidence="15">
    <location>
        <begin position="668"/>
        <end position="678"/>
    </location>
</feature>
<comment type="similarity">
    <text evidence="2 14">Belongs to the heme-copper respiratory oxidase family.</text>
</comment>
<evidence type="ECO:0000259" key="17">
    <source>
        <dbReference type="PROSITE" id="PS50855"/>
    </source>
</evidence>
<feature type="transmembrane region" description="Helical" evidence="16">
    <location>
        <begin position="511"/>
        <end position="537"/>
    </location>
</feature>
<feature type="domain" description="Cytochrome oxidase subunit I profile" evidence="17">
    <location>
        <begin position="49"/>
        <end position="579"/>
    </location>
</feature>
<feature type="transmembrane region" description="Helical" evidence="16">
    <location>
        <begin position="123"/>
        <end position="146"/>
    </location>
</feature>
<keyword evidence="10 16" id="KW-1133">Transmembrane helix</keyword>
<evidence type="ECO:0000256" key="13">
    <source>
        <dbReference type="ARBA" id="ARBA00023136"/>
    </source>
</evidence>
<evidence type="ECO:0000256" key="4">
    <source>
        <dbReference type="ARBA" id="ARBA00022475"/>
    </source>
</evidence>
<evidence type="ECO:0000256" key="10">
    <source>
        <dbReference type="ARBA" id="ARBA00022989"/>
    </source>
</evidence>
<evidence type="ECO:0000256" key="16">
    <source>
        <dbReference type="SAM" id="Phobius"/>
    </source>
</evidence>
<dbReference type="InterPro" id="IPR023616">
    <property type="entry name" value="Cyt_c_oxase-like_su1_dom"/>
</dbReference>
<dbReference type="GO" id="GO:0005886">
    <property type="term" value="C:plasma membrane"/>
    <property type="evidence" value="ECO:0007669"/>
    <property type="project" value="UniProtKB-SubCell"/>
</dbReference>
<feature type="transmembrane region" description="Helical" evidence="16">
    <location>
        <begin position="209"/>
        <end position="233"/>
    </location>
</feature>
<feature type="transmembrane region" description="Helical" evidence="16">
    <location>
        <begin position="609"/>
        <end position="628"/>
    </location>
</feature>
<organism evidence="18 19">
    <name type="scientific">Acidihalobacter ferrooxydans</name>
    <dbReference type="NCBI Taxonomy" id="1765967"/>
    <lineage>
        <taxon>Bacteria</taxon>
        <taxon>Pseudomonadati</taxon>
        <taxon>Pseudomonadota</taxon>
        <taxon>Gammaproteobacteria</taxon>
        <taxon>Chromatiales</taxon>
        <taxon>Ectothiorhodospiraceae</taxon>
        <taxon>Acidihalobacter</taxon>
    </lineage>
</organism>
<keyword evidence="8" id="KW-0479">Metal-binding</keyword>
<keyword evidence="12" id="KW-0186">Copper</keyword>
<dbReference type="GO" id="GO:0009486">
    <property type="term" value="F:cytochrome bo3 ubiquinol oxidase activity"/>
    <property type="evidence" value="ECO:0007669"/>
    <property type="project" value="TreeGrafter"/>
</dbReference>
<dbReference type="Pfam" id="PF00115">
    <property type="entry name" value="COX1"/>
    <property type="match status" value="1"/>
</dbReference>
<dbReference type="InterPro" id="IPR023615">
    <property type="entry name" value="Cyt_c_Oxase_su1_BS"/>
</dbReference>
<dbReference type="RefSeq" id="WP_076835889.1">
    <property type="nucleotide sequence ID" value="NZ_CP019434.1"/>
</dbReference>
<dbReference type="PANTHER" id="PTHR10422">
    <property type="entry name" value="CYTOCHROME C OXIDASE SUBUNIT 1"/>
    <property type="match status" value="1"/>
</dbReference>
<protein>
    <submittedName>
        <fullName evidence="18">Cytochrome o ubiquinol oxidase subunit I</fullName>
    </submittedName>
</protein>
<evidence type="ECO:0000313" key="19">
    <source>
        <dbReference type="Proteomes" id="UP000243807"/>
    </source>
</evidence>
<feature type="transmembrane region" description="Helical" evidence="16">
    <location>
        <begin position="436"/>
        <end position="459"/>
    </location>
</feature>
<dbReference type="GO" id="GO:0046872">
    <property type="term" value="F:metal ion binding"/>
    <property type="evidence" value="ECO:0007669"/>
    <property type="project" value="UniProtKB-KW"/>
</dbReference>
<evidence type="ECO:0000256" key="6">
    <source>
        <dbReference type="ARBA" id="ARBA00022660"/>
    </source>
</evidence>
<evidence type="ECO:0000256" key="12">
    <source>
        <dbReference type="ARBA" id="ARBA00023008"/>
    </source>
</evidence>
<sequence length="706" mass="78569">MLVNLQGPWNDLAGRLGLLLIPHYNNPIIFFALMLVVVGGTAALTTITILGRWGWLWREWLTTVDHKKIGVLYILIGLVMLFRGFFDAMMIRTQQAVAVGPHSPGVLGALHGYLPPFHLDQVWTAHGMIMILLAVTPILVGLMNLIMPLQIGARDMAYPYLNALGLWLTAASAALVMIALFVGDFSHAGWVGLAPLTELAYSPGVGVDYWIWAIQIGSVGTTLAAVNIIATIIKMRAPGMSWFRLPIFTWTSMATSIIGLTSFPVLGVALSLLTLDRYLGTHFFTAGLGGDLMMYTNIFWIWGHPEVYFVVLPAFGFISEIIPTFSDKPLFGYITMVLASFSIAGVSWLVWLHHFFTMGAGPNVLAFYSIATMLVGIPTGVKVFNWLFTMYRGRIRLEVPMLWAIASVLLLIIGGMTGMMLSIPAINYIVHNSVFVIAHFHTMFMVITFASFGAIVFWWPKVFGFKLDDRLGRLFFWLFSTGTALVFLPMYTLGLMGMTRRLDYISHPSWWPLLLIEVCGIGFYLVSVFVFLGMLYISFRDRAKYAVTEADAWETSRSLEWLTNTPVPFYNFAVTPIIHAVDEVAWRREKGTLHQQPERYTDIHMPKNTGVPLIISGFALVCGFAMIWRIYWLAAASFAAIVALIIIRSFAKDTDYIIPAAEVEQLERDARRHPHPLEDETPESLGIGGGALPPDSGAPAAGRHND</sequence>
<dbReference type="PANTHER" id="PTHR10422:SF35">
    <property type="entry name" value="CYTOCHROME BO(3) UBIQUINOL OXIDASE SUBUNIT 1"/>
    <property type="match status" value="1"/>
</dbReference>